<dbReference type="InterPro" id="IPR051552">
    <property type="entry name" value="HptR"/>
</dbReference>
<dbReference type="Proteomes" id="UP000276128">
    <property type="component" value="Unassembled WGS sequence"/>
</dbReference>
<accession>A0A430JI84</accession>
<protein>
    <submittedName>
        <fullName evidence="12">Response regulator</fullName>
    </submittedName>
</protein>
<keyword evidence="9" id="KW-0175">Coiled coil</keyword>
<comment type="subcellular location">
    <subcellularLocation>
        <location evidence="1">Cytoplasm</location>
    </subcellularLocation>
</comment>
<feature type="domain" description="Response regulatory" evidence="11">
    <location>
        <begin position="3"/>
        <end position="120"/>
    </location>
</feature>
<evidence type="ECO:0000259" key="10">
    <source>
        <dbReference type="PROSITE" id="PS01124"/>
    </source>
</evidence>
<dbReference type="Pfam" id="PF17853">
    <property type="entry name" value="GGDEF_2"/>
    <property type="match status" value="1"/>
</dbReference>
<dbReference type="CDD" id="cd17536">
    <property type="entry name" value="REC_YesN-like"/>
    <property type="match status" value="1"/>
</dbReference>
<organism evidence="12 13">
    <name type="scientific">Paenibacillus whitsoniae</name>
    <dbReference type="NCBI Taxonomy" id="2496558"/>
    <lineage>
        <taxon>Bacteria</taxon>
        <taxon>Bacillati</taxon>
        <taxon>Bacillota</taxon>
        <taxon>Bacilli</taxon>
        <taxon>Bacillales</taxon>
        <taxon>Paenibacillaceae</taxon>
        <taxon>Paenibacillus</taxon>
    </lineage>
</organism>
<keyword evidence="4" id="KW-0902">Two-component regulatory system</keyword>
<dbReference type="PANTHER" id="PTHR42713:SF3">
    <property type="entry name" value="TRANSCRIPTIONAL REGULATORY PROTEIN HPTR"/>
    <property type="match status" value="1"/>
</dbReference>
<dbReference type="SMART" id="SM00342">
    <property type="entry name" value="HTH_ARAC"/>
    <property type="match status" value="1"/>
</dbReference>
<name>A0A430JI84_9BACL</name>
<proteinExistence type="predicted"/>
<keyword evidence="6" id="KW-0238">DNA-binding</keyword>
<dbReference type="InterPro" id="IPR001789">
    <property type="entry name" value="Sig_transdc_resp-reg_receiver"/>
</dbReference>
<evidence type="ECO:0000313" key="12">
    <source>
        <dbReference type="EMBL" id="RTE10733.1"/>
    </source>
</evidence>
<dbReference type="Pfam" id="PF12833">
    <property type="entry name" value="HTH_18"/>
    <property type="match status" value="1"/>
</dbReference>
<feature type="coiled-coil region" evidence="9">
    <location>
        <begin position="106"/>
        <end position="133"/>
    </location>
</feature>
<dbReference type="Gene3D" id="3.40.50.2300">
    <property type="match status" value="1"/>
</dbReference>
<dbReference type="SUPFAM" id="SSF52172">
    <property type="entry name" value="CheY-like"/>
    <property type="match status" value="1"/>
</dbReference>
<dbReference type="InterPro" id="IPR041522">
    <property type="entry name" value="CdaR_GGDEF"/>
</dbReference>
<evidence type="ECO:0000256" key="4">
    <source>
        <dbReference type="ARBA" id="ARBA00023012"/>
    </source>
</evidence>
<keyword evidence="2" id="KW-0963">Cytoplasm</keyword>
<dbReference type="RefSeq" id="WP_126140196.1">
    <property type="nucleotide sequence ID" value="NZ_RXHU01000015.1"/>
</dbReference>
<comment type="caution">
    <text evidence="12">The sequence shown here is derived from an EMBL/GenBank/DDBJ whole genome shotgun (WGS) entry which is preliminary data.</text>
</comment>
<keyword evidence="5" id="KW-0805">Transcription regulation</keyword>
<feature type="modified residue" description="4-aspartylphosphate" evidence="8">
    <location>
        <position position="55"/>
    </location>
</feature>
<dbReference type="EMBL" id="RXHU01000015">
    <property type="protein sequence ID" value="RTE10733.1"/>
    <property type="molecule type" value="Genomic_DNA"/>
</dbReference>
<dbReference type="PROSITE" id="PS01124">
    <property type="entry name" value="HTH_ARAC_FAMILY_2"/>
    <property type="match status" value="1"/>
</dbReference>
<dbReference type="SUPFAM" id="SSF46689">
    <property type="entry name" value="Homeodomain-like"/>
    <property type="match status" value="2"/>
</dbReference>
<evidence type="ECO:0000256" key="2">
    <source>
        <dbReference type="ARBA" id="ARBA00022490"/>
    </source>
</evidence>
<dbReference type="InterPro" id="IPR018060">
    <property type="entry name" value="HTH_AraC"/>
</dbReference>
<keyword evidence="3 8" id="KW-0597">Phosphoprotein</keyword>
<keyword evidence="13" id="KW-1185">Reference proteome</keyword>
<evidence type="ECO:0000256" key="9">
    <source>
        <dbReference type="SAM" id="Coils"/>
    </source>
</evidence>
<evidence type="ECO:0000256" key="3">
    <source>
        <dbReference type="ARBA" id="ARBA00022553"/>
    </source>
</evidence>
<evidence type="ECO:0000256" key="6">
    <source>
        <dbReference type="ARBA" id="ARBA00023125"/>
    </source>
</evidence>
<reference evidence="12 13" key="1">
    <citation type="submission" date="2018-12" db="EMBL/GenBank/DDBJ databases">
        <title>Bacillus ochoae sp. nov., Paenibacillus whitsoniae sp. nov., Paenibacillus spiritus sp. nov. Isolated from the Mars Exploration Rover during spacecraft assembly.</title>
        <authorList>
            <person name="Seuylemezian A."/>
            <person name="Vaishampayan P."/>
        </authorList>
    </citation>
    <scope>NUCLEOTIDE SEQUENCE [LARGE SCALE GENOMIC DNA]</scope>
    <source>
        <strain evidence="12 13">MER 54</strain>
    </source>
</reference>
<feature type="domain" description="HTH araC/xylS-type" evidence="10">
    <location>
        <begin position="321"/>
        <end position="420"/>
    </location>
</feature>
<dbReference type="InterPro" id="IPR020449">
    <property type="entry name" value="Tscrpt_reg_AraC-type_HTH"/>
</dbReference>
<evidence type="ECO:0000313" key="13">
    <source>
        <dbReference type="Proteomes" id="UP000276128"/>
    </source>
</evidence>
<dbReference type="GO" id="GO:0003700">
    <property type="term" value="F:DNA-binding transcription factor activity"/>
    <property type="evidence" value="ECO:0007669"/>
    <property type="project" value="InterPro"/>
</dbReference>
<dbReference type="OrthoDB" id="9794370at2"/>
<evidence type="ECO:0000256" key="8">
    <source>
        <dbReference type="PROSITE-ProRule" id="PRU00169"/>
    </source>
</evidence>
<gene>
    <name evidence="12" type="ORF">EJQ19_05540</name>
</gene>
<evidence type="ECO:0000256" key="7">
    <source>
        <dbReference type="ARBA" id="ARBA00023163"/>
    </source>
</evidence>
<keyword evidence="7" id="KW-0804">Transcription</keyword>
<dbReference type="PRINTS" id="PR00032">
    <property type="entry name" value="HTHARAC"/>
</dbReference>
<evidence type="ECO:0000256" key="5">
    <source>
        <dbReference type="ARBA" id="ARBA00023015"/>
    </source>
</evidence>
<sequence length="423" mass="47989">MYKLLIADDDEWIREGMRRSIPWEEGGIRVVGAAKDGQEAWDLIQQAKPDILLSDIRMPFMDGLQLAGLVKAHGLDTKVVFLTGYDDFSYAKQAIGLQAFDYILKYEDNAKVLKAVRQACDKLEEERAVVEKDRKGHGLMVNKFYSDLISGAGNEATVERDSKLLDISFCGSLFGAAAIRMDGVERFLKPNKSEDLELLLFSIKNVCTEVLALQVNGECQAQVVHYNHRINLLFNLGLTDAERFRVEAKRISLAVLSAIEQFLKIKVQIGIGSPGEGIKHIPFSYEEALIASQMKGMANEQGIIFYEQVKHSNNSHQAILKKVTDYIAAHFHNENLDLKEVAETVHITPSYVSTLFKKYNDINFSEYVIRVRMDKAMELLVHTDLKAYEIAESIGYPNTQYFSALFKKYTGLTPMEYRQQHRK</sequence>
<dbReference type="PANTHER" id="PTHR42713">
    <property type="entry name" value="HISTIDINE KINASE-RELATED"/>
    <property type="match status" value="1"/>
</dbReference>
<dbReference type="PROSITE" id="PS50110">
    <property type="entry name" value="RESPONSE_REGULATORY"/>
    <property type="match status" value="1"/>
</dbReference>
<dbReference type="GO" id="GO:0043565">
    <property type="term" value="F:sequence-specific DNA binding"/>
    <property type="evidence" value="ECO:0007669"/>
    <property type="project" value="InterPro"/>
</dbReference>
<dbReference type="InterPro" id="IPR011006">
    <property type="entry name" value="CheY-like_superfamily"/>
</dbReference>
<evidence type="ECO:0000256" key="1">
    <source>
        <dbReference type="ARBA" id="ARBA00004496"/>
    </source>
</evidence>
<evidence type="ECO:0000259" key="11">
    <source>
        <dbReference type="PROSITE" id="PS50110"/>
    </source>
</evidence>
<dbReference type="Gene3D" id="1.10.10.60">
    <property type="entry name" value="Homeodomain-like"/>
    <property type="match status" value="2"/>
</dbReference>
<dbReference type="InterPro" id="IPR009057">
    <property type="entry name" value="Homeodomain-like_sf"/>
</dbReference>
<dbReference type="GO" id="GO:0000160">
    <property type="term" value="P:phosphorelay signal transduction system"/>
    <property type="evidence" value="ECO:0007669"/>
    <property type="project" value="UniProtKB-KW"/>
</dbReference>
<dbReference type="AlphaFoldDB" id="A0A430JI84"/>
<dbReference type="GO" id="GO:0005737">
    <property type="term" value="C:cytoplasm"/>
    <property type="evidence" value="ECO:0007669"/>
    <property type="project" value="UniProtKB-SubCell"/>
</dbReference>
<dbReference type="SMART" id="SM00448">
    <property type="entry name" value="REC"/>
    <property type="match status" value="1"/>
</dbReference>
<dbReference type="Pfam" id="PF00072">
    <property type="entry name" value="Response_reg"/>
    <property type="match status" value="1"/>
</dbReference>